<keyword evidence="2" id="KW-1185">Reference proteome</keyword>
<evidence type="ECO:0000313" key="1">
    <source>
        <dbReference type="EMBL" id="GGH14780.1"/>
    </source>
</evidence>
<reference evidence="1" key="1">
    <citation type="journal article" date="2014" name="Int. J. Syst. Evol. Microbiol.">
        <title>Complete genome sequence of Corynebacterium casei LMG S-19264T (=DSM 44701T), isolated from a smear-ripened cheese.</title>
        <authorList>
            <consortium name="US DOE Joint Genome Institute (JGI-PGF)"/>
            <person name="Walter F."/>
            <person name="Albersmeier A."/>
            <person name="Kalinowski J."/>
            <person name="Ruckert C."/>
        </authorList>
    </citation>
    <scope>NUCLEOTIDE SEQUENCE</scope>
    <source>
        <strain evidence="1">CGMCC 1.12214</strain>
    </source>
</reference>
<reference evidence="1" key="2">
    <citation type="submission" date="2020-09" db="EMBL/GenBank/DDBJ databases">
        <authorList>
            <person name="Sun Q."/>
            <person name="Zhou Y."/>
        </authorList>
    </citation>
    <scope>NUCLEOTIDE SEQUENCE</scope>
    <source>
        <strain evidence="1">CGMCC 1.12214</strain>
    </source>
</reference>
<sequence length="157" mass="18035">MVEFTLSQLFSTFMNRHATGAVSFHSYPALEAYAAIIGFKTRTSVLRKAAGVFFRLNGFDDLQPPFKSAVDRADNFSPRRNDIAHGIVLRREENDKNLRFFLETSFESRGTGHKATYSLTSREVGYFTDRFVECQDELQELVYTIRARCRASPPKYE</sequence>
<name>A0A917MJ22_9HYPH</name>
<dbReference type="EMBL" id="BMES01000001">
    <property type="protein sequence ID" value="GGH14780.1"/>
    <property type="molecule type" value="Genomic_DNA"/>
</dbReference>
<evidence type="ECO:0000313" key="2">
    <source>
        <dbReference type="Proteomes" id="UP000603912"/>
    </source>
</evidence>
<gene>
    <name evidence="1" type="ORF">GCM10007036_14320</name>
</gene>
<dbReference type="Proteomes" id="UP000603912">
    <property type="component" value="Unassembled WGS sequence"/>
</dbReference>
<accession>A0A917MJ22</accession>
<proteinExistence type="predicted"/>
<protein>
    <submittedName>
        <fullName evidence="1">Uncharacterized protein</fullName>
    </submittedName>
</protein>
<comment type="caution">
    <text evidence="1">The sequence shown here is derived from an EMBL/GenBank/DDBJ whole genome shotgun (WGS) entry which is preliminary data.</text>
</comment>
<organism evidence="1 2">
    <name type="scientific">Alsobacter metallidurans</name>
    <dbReference type="NCBI Taxonomy" id="340221"/>
    <lineage>
        <taxon>Bacteria</taxon>
        <taxon>Pseudomonadati</taxon>
        <taxon>Pseudomonadota</taxon>
        <taxon>Alphaproteobacteria</taxon>
        <taxon>Hyphomicrobiales</taxon>
        <taxon>Alsobacteraceae</taxon>
        <taxon>Alsobacter</taxon>
    </lineage>
</organism>
<dbReference type="AlphaFoldDB" id="A0A917MJ22"/>